<keyword evidence="1" id="KW-1133">Transmembrane helix</keyword>
<name>A0A834MFN7_RHYFE</name>
<dbReference type="Proteomes" id="UP000625711">
    <property type="component" value="Unassembled WGS sequence"/>
</dbReference>
<accession>A0A834MFN7</accession>
<sequence>MQTISTENTPFVLDEDKPLSPQGRFNRLSYLGWNFLYSIIVTAIVMVFMLLAGGSAVVFLGSINPDGYSETASFASVGIFSIGVFFIALVSLYFAFVFAIRRLHDIDLTVLVFAPGTKGINRFGPVRPSKGWEIVLGWLYVVFFIFGILFYGAFVGMLMSTIDPANIASPPSLEAPTKIL</sequence>
<gene>
    <name evidence="2" type="ORF">GWI33_010013</name>
</gene>
<protein>
    <submittedName>
        <fullName evidence="2">Uncharacterized protein</fullName>
    </submittedName>
</protein>
<keyword evidence="1" id="KW-0472">Membrane</keyword>
<dbReference type="Pfam" id="PF05656">
    <property type="entry name" value="DUF805"/>
    <property type="match status" value="1"/>
</dbReference>
<evidence type="ECO:0000313" key="2">
    <source>
        <dbReference type="EMBL" id="KAF7276629.1"/>
    </source>
</evidence>
<evidence type="ECO:0000256" key="1">
    <source>
        <dbReference type="SAM" id="Phobius"/>
    </source>
</evidence>
<evidence type="ECO:0000313" key="3">
    <source>
        <dbReference type="Proteomes" id="UP000625711"/>
    </source>
</evidence>
<dbReference type="AlphaFoldDB" id="A0A834MFN7"/>
<keyword evidence="3" id="KW-1185">Reference proteome</keyword>
<comment type="caution">
    <text evidence="2">The sequence shown here is derived from an EMBL/GenBank/DDBJ whole genome shotgun (WGS) entry which is preliminary data.</text>
</comment>
<dbReference type="GO" id="GO:0016020">
    <property type="term" value="C:membrane"/>
    <property type="evidence" value="ECO:0007669"/>
    <property type="project" value="InterPro"/>
</dbReference>
<feature type="transmembrane region" description="Helical" evidence="1">
    <location>
        <begin position="72"/>
        <end position="100"/>
    </location>
</feature>
<organism evidence="2 3">
    <name type="scientific">Rhynchophorus ferrugineus</name>
    <name type="common">Red palm weevil</name>
    <name type="synonym">Curculio ferrugineus</name>
    <dbReference type="NCBI Taxonomy" id="354439"/>
    <lineage>
        <taxon>Eukaryota</taxon>
        <taxon>Metazoa</taxon>
        <taxon>Ecdysozoa</taxon>
        <taxon>Arthropoda</taxon>
        <taxon>Hexapoda</taxon>
        <taxon>Insecta</taxon>
        <taxon>Pterygota</taxon>
        <taxon>Neoptera</taxon>
        <taxon>Endopterygota</taxon>
        <taxon>Coleoptera</taxon>
        <taxon>Polyphaga</taxon>
        <taxon>Cucujiformia</taxon>
        <taxon>Curculionidae</taxon>
        <taxon>Dryophthorinae</taxon>
        <taxon>Rhynchophorus</taxon>
    </lineage>
</organism>
<feature type="transmembrane region" description="Helical" evidence="1">
    <location>
        <begin position="137"/>
        <end position="159"/>
    </location>
</feature>
<dbReference type="EMBL" id="JAACXV010006013">
    <property type="protein sequence ID" value="KAF7276629.1"/>
    <property type="molecule type" value="Genomic_DNA"/>
</dbReference>
<feature type="transmembrane region" description="Helical" evidence="1">
    <location>
        <begin position="35"/>
        <end position="60"/>
    </location>
</feature>
<proteinExistence type="predicted"/>
<dbReference type="InterPro" id="IPR008523">
    <property type="entry name" value="DUF805"/>
</dbReference>
<keyword evidence="1" id="KW-0812">Transmembrane</keyword>
<reference evidence="2" key="1">
    <citation type="submission" date="2020-08" db="EMBL/GenBank/DDBJ databases">
        <title>Genome sequencing and assembly of the red palm weevil Rhynchophorus ferrugineus.</title>
        <authorList>
            <person name="Dias G.B."/>
            <person name="Bergman C.M."/>
            <person name="Manee M."/>
        </authorList>
    </citation>
    <scope>NUCLEOTIDE SEQUENCE</scope>
    <source>
        <strain evidence="2">AA-2017</strain>
        <tissue evidence="2">Whole larva</tissue>
    </source>
</reference>